<dbReference type="PROSITE" id="PS51257">
    <property type="entry name" value="PROKAR_LIPOPROTEIN"/>
    <property type="match status" value="1"/>
</dbReference>
<evidence type="ECO:0000256" key="9">
    <source>
        <dbReference type="ARBA" id="ARBA00030782"/>
    </source>
</evidence>
<dbReference type="PANTHER" id="PTHR35518">
    <property type="entry name" value="MAINTENANCE OF TELOMOERE CAPPING"/>
    <property type="match status" value="1"/>
</dbReference>
<keyword evidence="7" id="KW-0472">Membrane</keyword>
<evidence type="ECO:0000256" key="4">
    <source>
        <dbReference type="ARBA" id="ARBA00019758"/>
    </source>
</evidence>
<keyword evidence="10" id="KW-0732">Signal</keyword>
<dbReference type="PANTHER" id="PTHR35518:SF2">
    <property type="entry name" value="MAINTENANCE OF TELOMERE CAPPING PROTEIN 6"/>
    <property type="match status" value="1"/>
</dbReference>
<evidence type="ECO:0000256" key="2">
    <source>
        <dbReference type="ARBA" id="ARBA00004370"/>
    </source>
</evidence>
<dbReference type="GO" id="GO:0016020">
    <property type="term" value="C:membrane"/>
    <property type="evidence" value="ECO:0007669"/>
    <property type="project" value="UniProtKB-SubCell"/>
</dbReference>
<evidence type="ECO:0000256" key="1">
    <source>
        <dbReference type="ARBA" id="ARBA00001316"/>
    </source>
</evidence>
<dbReference type="RefSeq" id="WP_114835251.1">
    <property type="nucleotide sequence ID" value="NZ_LR699114.1"/>
</dbReference>
<dbReference type="OrthoDB" id="195526at2"/>
<dbReference type="PROSITE" id="PS50007">
    <property type="entry name" value="PIPLC_X_DOMAIN"/>
    <property type="match status" value="1"/>
</dbReference>
<gene>
    <name evidence="12" type="ORF">C8D86_12821</name>
</gene>
<accession>A0A370GAS3</accession>
<keyword evidence="5" id="KW-0812">Transmembrane</keyword>
<evidence type="ECO:0000256" key="6">
    <source>
        <dbReference type="ARBA" id="ARBA00022989"/>
    </source>
</evidence>
<protein>
    <recommendedName>
        <fullName evidence="4">1-phosphatidylinositol phosphodiesterase</fullName>
        <ecNumber evidence="3">4.6.1.13</ecNumber>
    </recommendedName>
    <alternativeName>
        <fullName evidence="8">Phosphatidylinositol diacylglycerol-lyase</fullName>
    </alternativeName>
    <alternativeName>
        <fullName evidence="9">Phosphatidylinositol-specific phospholipase C</fullName>
    </alternativeName>
</protein>
<feature type="chain" id="PRO_5016704688" description="1-phosphatidylinositol phosphodiesterase" evidence="10">
    <location>
        <begin position="24"/>
        <end position="451"/>
    </location>
</feature>
<comment type="caution">
    <text evidence="12">The sequence shown here is derived from an EMBL/GenBank/DDBJ whole genome shotgun (WGS) entry which is preliminary data.</text>
</comment>
<dbReference type="InterPro" id="IPR051008">
    <property type="entry name" value="Telomere_Capping_Maintenance"/>
</dbReference>
<evidence type="ECO:0000256" key="10">
    <source>
        <dbReference type="SAM" id="SignalP"/>
    </source>
</evidence>
<evidence type="ECO:0000256" key="7">
    <source>
        <dbReference type="ARBA" id="ARBA00023136"/>
    </source>
</evidence>
<feature type="domain" description="Phosphatidylinositol-specific phospholipase C X" evidence="11">
    <location>
        <begin position="51"/>
        <end position="214"/>
    </location>
</feature>
<dbReference type="Proteomes" id="UP000254720">
    <property type="component" value="Unassembled WGS sequence"/>
</dbReference>
<dbReference type="GO" id="GO:0008081">
    <property type="term" value="F:phosphoric diester hydrolase activity"/>
    <property type="evidence" value="ECO:0007669"/>
    <property type="project" value="InterPro"/>
</dbReference>
<evidence type="ECO:0000313" key="13">
    <source>
        <dbReference type="Proteomes" id="UP000254720"/>
    </source>
</evidence>
<evidence type="ECO:0000313" key="12">
    <source>
        <dbReference type="EMBL" id="RDI39093.1"/>
    </source>
</evidence>
<dbReference type="EC" id="4.6.1.13" evidence="3"/>
<sequence>MFQSHHKKMLPLAMLLYGCTVYAGPISPSSQDANIYKNSWLATALKLQSEIDLYVPLNEATFIGTHNSYNASHYATPLRYLDPNQTLSIYDQLEAGVRSIELDAHWTMNSRAAKAILLCHGQDNHLGCSIFDRSMSEGLEEIRNWLKANPKEIVLLYIERHLDKHEPRLAAMLEEYLGPFIYKASLARKNGDKPKGCVALPSALTKDAILKAGKQLIIVTKNCDGSSVRYEEEDKFSQHWNDYVFAGIGDIPSRPYTFIDSTMNAFTAYPDCGKSTVFQDDNNHVSMWRIFEDRTRLSSIERPQRKLQPEDMQELMRCGINWPTMDMLTTADPRLVAAIWSWAPFYPQESKGQCAIYKKDSGIQNIPCEQMVAGYACREKNTNELKAVSLIGPWSSGESTCQLSAGKNWHFATPINGYQMNSLKESMGTLMLTEVGLNYSADKNGHWVAKN</sequence>
<dbReference type="EMBL" id="QQAX01000028">
    <property type="protein sequence ID" value="RDI39093.1"/>
    <property type="molecule type" value="Genomic_DNA"/>
</dbReference>
<evidence type="ECO:0000259" key="11">
    <source>
        <dbReference type="SMART" id="SM00148"/>
    </source>
</evidence>
<proteinExistence type="predicted"/>
<dbReference type="GO" id="GO:0006629">
    <property type="term" value="P:lipid metabolic process"/>
    <property type="evidence" value="ECO:0007669"/>
    <property type="project" value="InterPro"/>
</dbReference>
<keyword evidence="6" id="KW-1133">Transmembrane helix</keyword>
<organism evidence="12 13">
    <name type="scientific">Aquicella lusitana</name>
    <dbReference type="NCBI Taxonomy" id="254246"/>
    <lineage>
        <taxon>Bacteria</taxon>
        <taxon>Pseudomonadati</taxon>
        <taxon>Pseudomonadota</taxon>
        <taxon>Gammaproteobacteria</taxon>
        <taxon>Legionellales</taxon>
        <taxon>Coxiellaceae</taxon>
        <taxon>Aquicella</taxon>
    </lineage>
</organism>
<evidence type="ECO:0000256" key="8">
    <source>
        <dbReference type="ARBA" id="ARBA00030474"/>
    </source>
</evidence>
<name>A0A370GAS3_9COXI</name>
<feature type="signal peptide" evidence="10">
    <location>
        <begin position="1"/>
        <end position="23"/>
    </location>
</feature>
<dbReference type="Gene3D" id="3.20.20.190">
    <property type="entry name" value="Phosphatidylinositol (PI) phosphodiesterase"/>
    <property type="match status" value="1"/>
</dbReference>
<dbReference type="GO" id="GO:0004436">
    <property type="term" value="F:phosphatidylinositol diacylglycerol-lyase activity"/>
    <property type="evidence" value="ECO:0007669"/>
    <property type="project" value="UniProtKB-EC"/>
</dbReference>
<dbReference type="AlphaFoldDB" id="A0A370GAS3"/>
<dbReference type="SUPFAM" id="SSF51695">
    <property type="entry name" value="PLC-like phosphodiesterases"/>
    <property type="match status" value="1"/>
</dbReference>
<evidence type="ECO:0000256" key="5">
    <source>
        <dbReference type="ARBA" id="ARBA00022692"/>
    </source>
</evidence>
<keyword evidence="13" id="KW-1185">Reference proteome</keyword>
<comment type="subcellular location">
    <subcellularLocation>
        <location evidence="2">Membrane</location>
    </subcellularLocation>
</comment>
<dbReference type="InterPro" id="IPR017946">
    <property type="entry name" value="PLC-like_Pdiesterase_TIM-brl"/>
</dbReference>
<dbReference type="Pfam" id="PF26178">
    <property type="entry name" value="PI-PLC_cat"/>
    <property type="match status" value="1"/>
</dbReference>
<dbReference type="InterPro" id="IPR000909">
    <property type="entry name" value="PLipase_C_PInositol-sp_X_dom"/>
</dbReference>
<comment type="catalytic activity">
    <reaction evidence="1">
        <text>a 1,2-diacyl-sn-glycero-3-phospho-(1D-myo-inositol) = 1D-myo-inositol 1,2-cyclic phosphate + a 1,2-diacyl-sn-glycerol</text>
        <dbReference type="Rhea" id="RHEA:17093"/>
        <dbReference type="ChEBI" id="CHEBI:17815"/>
        <dbReference type="ChEBI" id="CHEBI:57880"/>
        <dbReference type="ChEBI" id="CHEBI:58484"/>
        <dbReference type="EC" id="4.6.1.13"/>
    </reaction>
</comment>
<reference evidence="12 13" key="1">
    <citation type="submission" date="2018-07" db="EMBL/GenBank/DDBJ databases">
        <title>Genomic Encyclopedia of Type Strains, Phase IV (KMG-IV): sequencing the most valuable type-strain genomes for metagenomic binning, comparative biology and taxonomic classification.</title>
        <authorList>
            <person name="Goeker M."/>
        </authorList>
    </citation>
    <scope>NUCLEOTIDE SEQUENCE [LARGE SCALE GENOMIC DNA]</scope>
    <source>
        <strain evidence="12 13">DSM 16500</strain>
    </source>
</reference>
<evidence type="ECO:0000256" key="3">
    <source>
        <dbReference type="ARBA" id="ARBA00012581"/>
    </source>
</evidence>
<dbReference type="SMART" id="SM00148">
    <property type="entry name" value="PLCXc"/>
    <property type="match status" value="1"/>
</dbReference>